<gene>
    <name evidence="10" type="ORF">A9W98_24215</name>
</gene>
<feature type="transmembrane region" description="Helical" evidence="8">
    <location>
        <begin position="309"/>
        <end position="334"/>
    </location>
</feature>
<dbReference type="RefSeq" id="WP_065135077.1">
    <property type="nucleotide sequence ID" value="NZ_MAEM01000354.1"/>
</dbReference>
<dbReference type="InterPro" id="IPR004869">
    <property type="entry name" value="MMPL_dom"/>
</dbReference>
<feature type="transmembrane region" description="Helical" evidence="8">
    <location>
        <begin position="606"/>
        <end position="627"/>
    </location>
</feature>
<evidence type="ECO:0000256" key="7">
    <source>
        <dbReference type="SAM" id="MobiDB-lite"/>
    </source>
</evidence>
<dbReference type="PANTHER" id="PTHR33406:SF11">
    <property type="entry name" value="MEMBRANE PROTEIN SCO6666-RELATED"/>
    <property type="match status" value="1"/>
</dbReference>
<dbReference type="PROSITE" id="PS50156">
    <property type="entry name" value="SSD"/>
    <property type="match status" value="1"/>
</dbReference>
<dbReference type="AlphaFoldDB" id="A0A1A6BDZ3"/>
<feature type="transmembrane region" description="Helical" evidence="8">
    <location>
        <begin position="230"/>
        <end position="252"/>
    </location>
</feature>
<keyword evidence="3" id="KW-1003">Cell membrane</keyword>
<feature type="transmembrane region" description="Helical" evidence="8">
    <location>
        <begin position="282"/>
        <end position="303"/>
    </location>
</feature>
<evidence type="ECO:0000256" key="3">
    <source>
        <dbReference type="ARBA" id="ARBA00022475"/>
    </source>
</evidence>
<feature type="domain" description="SSD" evidence="9">
    <location>
        <begin position="201"/>
        <end position="332"/>
    </location>
</feature>
<dbReference type="GO" id="GO:0005886">
    <property type="term" value="C:plasma membrane"/>
    <property type="evidence" value="ECO:0007669"/>
    <property type="project" value="UniProtKB-SubCell"/>
</dbReference>
<feature type="transmembrane region" description="Helical" evidence="8">
    <location>
        <begin position="371"/>
        <end position="390"/>
    </location>
</feature>
<evidence type="ECO:0000256" key="5">
    <source>
        <dbReference type="ARBA" id="ARBA00022989"/>
    </source>
</evidence>
<keyword evidence="5 8" id="KW-1133">Transmembrane helix</keyword>
<comment type="similarity">
    <text evidence="2">Belongs to the resistance-nodulation-cell division (RND) (TC 2.A.6) family. MmpL subfamily.</text>
</comment>
<keyword evidence="4 8" id="KW-0812">Transmembrane</keyword>
<protein>
    <recommendedName>
        <fullName evidence="9">SSD domain-containing protein</fullName>
    </recommendedName>
</protein>
<dbReference type="PANTHER" id="PTHR33406">
    <property type="entry name" value="MEMBRANE PROTEIN MJ1562-RELATED"/>
    <property type="match status" value="1"/>
</dbReference>
<dbReference type="SUPFAM" id="SSF82866">
    <property type="entry name" value="Multidrug efflux transporter AcrB transmembrane domain"/>
    <property type="match status" value="2"/>
</dbReference>
<evidence type="ECO:0000256" key="2">
    <source>
        <dbReference type="ARBA" id="ARBA00010157"/>
    </source>
</evidence>
<dbReference type="InterPro" id="IPR050545">
    <property type="entry name" value="Mycobact_MmpL"/>
</dbReference>
<feature type="transmembrane region" description="Helical" evidence="8">
    <location>
        <begin position="663"/>
        <end position="685"/>
    </location>
</feature>
<reference evidence="10 11" key="1">
    <citation type="submission" date="2016-06" db="EMBL/GenBank/DDBJ databases">
        <authorList>
            <person name="Kjaerup R.B."/>
            <person name="Dalgaard T.S."/>
            <person name="Juul-Madsen H.R."/>
        </authorList>
    </citation>
    <scope>NUCLEOTIDE SEQUENCE [LARGE SCALE GENOMIC DNA]</scope>
    <source>
        <strain evidence="10 11">1245752.6</strain>
    </source>
</reference>
<name>A0A1A6BDZ3_MYCGO</name>
<accession>A0A1A6BDZ3</accession>
<feature type="transmembrane region" description="Helical" evidence="8">
    <location>
        <begin position="539"/>
        <end position="563"/>
    </location>
</feature>
<dbReference type="Proteomes" id="UP000093757">
    <property type="component" value="Unassembled WGS sequence"/>
</dbReference>
<dbReference type="EMBL" id="MAEM01000354">
    <property type="protein sequence ID" value="OBS00602.1"/>
    <property type="molecule type" value="Genomic_DNA"/>
</dbReference>
<feature type="transmembrane region" description="Helical" evidence="8">
    <location>
        <begin position="16"/>
        <end position="35"/>
    </location>
</feature>
<comment type="subcellular location">
    <subcellularLocation>
        <location evidence="1">Cell membrane</location>
        <topology evidence="1">Multi-pass membrane protein</topology>
    </subcellularLocation>
</comment>
<evidence type="ECO:0000256" key="6">
    <source>
        <dbReference type="ARBA" id="ARBA00023136"/>
    </source>
</evidence>
<sequence>MLHRFAILAITAPRRTLVIVALVMIGAGIFGIPVVDHLSAGGFDDPNSESTRAGKLLTEKFKQTDQQLILTVTAPQGVASPTARAVAGAIADELRASPHVLSVASAWTQPDAGHGGMVSGDGRTGLIVANLAGGENLAQKYAKELSDPVIGDRDGVIVRAGGGAMIYAQVNDRTVSDLLRMELIAVPLSFAVLVWVFGGLLAAVVPVAVGVFAILGSLSVLRLITYATDVSIYALNLTMAMGLALAIDYSLLMISRYREELAAGAGREEAVIRTVSTAGRTVLFSSITVALSMAALALFPMYYLRSFAYAGIATVAFAAASAIIAAPAAIVLLGDRLNALNLRRLFRRPEPGQRRVERLFWYRSSKLVLRYRVPIGLGAVALLLLLGAPFSHARWGYPDDRVLPPSASSRAVGDALRSGFSDDNAKSIQVVIPDAAGLTPEQLGQYAAALSRVDGVLDVSAPPGTYTHGRSVGAPVAPTGISGGSAFLTVNTKAPLYSRISDAQLEALHEVTSPQGRTVEFGGLAETNRDSVAAIRARIPWVLTFIGAVTFTLLFLLTGSVLLPLKAIVLNCLSLTAVFGSLVWVFQDGHVGGLGTTSTGTLVANLAVLLFCIAFGLSMDYEVFLMARIREYWCQLQQDGSAVTPRAANDESVTLGLAHTGRVITAAAMIMAISFAALTTAEVSFMRMFGLGLTIAVLVDATLVRMVLVPAFMYVMGEWNWWAPKPLVRLHERIGLTEVVHRRTAGRHRRQRRPAGQLGAPAARSLPSDAVT</sequence>
<dbReference type="InterPro" id="IPR000731">
    <property type="entry name" value="SSD"/>
</dbReference>
<dbReference type="Gene3D" id="1.20.1640.10">
    <property type="entry name" value="Multidrug efflux transporter AcrB transmembrane domain"/>
    <property type="match status" value="2"/>
</dbReference>
<feature type="transmembrane region" description="Helical" evidence="8">
    <location>
        <begin position="691"/>
        <end position="715"/>
    </location>
</feature>
<comment type="caution">
    <text evidence="10">The sequence shown here is derived from an EMBL/GenBank/DDBJ whole genome shotgun (WGS) entry which is preliminary data.</text>
</comment>
<feature type="compositionally biased region" description="Basic residues" evidence="7">
    <location>
        <begin position="743"/>
        <end position="753"/>
    </location>
</feature>
<dbReference type="Pfam" id="PF03176">
    <property type="entry name" value="MMPL"/>
    <property type="match status" value="2"/>
</dbReference>
<feature type="transmembrane region" description="Helical" evidence="8">
    <location>
        <begin position="190"/>
        <end position="218"/>
    </location>
</feature>
<evidence type="ECO:0000313" key="11">
    <source>
        <dbReference type="Proteomes" id="UP000093757"/>
    </source>
</evidence>
<evidence type="ECO:0000256" key="1">
    <source>
        <dbReference type="ARBA" id="ARBA00004651"/>
    </source>
</evidence>
<dbReference type="OrthoDB" id="7051771at2"/>
<proteinExistence type="inferred from homology"/>
<evidence type="ECO:0000259" key="9">
    <source>
        <dbReference type="PROSITE" id="PS50156"/>
    </source>
</evidence>
<feature type="transmembrane region" description="Helical" evidence="8">
    <location>
        <begin position="568"/>
        <end position="586"/>
    </location>
</feature>
<feature type="region of interest" description="Disordered" evidence="7">
    <location>
        <begin position="743"/>
        <end position="772"/>
    </location>
</feature>
<keyword evidence="6 8" id="KW-0472">Membrane</keyword>
<evidence type="ECO:0000256" key="4">
    <source>
        <dbReference type="ARBA" id="ARBA00022692"/>
    </source>
</evidence>
<evidence type="ECO:0000313" key="10">
    <source>
        <dbReference type="EMBL" id="OBS00602.1"/>
    </source>
</evidence>
<evidence type="ECO:0000256" key="8">
    <source>
        <dbReference type="SAM" id="Phobius"/>
    </source>
</evidence>
<organism evidence="10 11">
    <name type="scientific">Mycobacterium gordonae</name>
    <dbReference type="NCBI Taxonomy" id="1778"/>
    <lineage>
        <taxon>Bacteria</taxon>
        <taxon>Bacillati</taxon>
        <taxon>Actinomycetota</taxon>
        <taxon>Actinomycetes</taxon>
        <taxon>Mycobacteriales</taxon>
        <taxon>Mycobacteriaceae</taxon>
        <taxon>Mycobacterium</taxon>
    </lineage>
</organism>